<feature type="domain" description="G-protein coupled receptors family 2 profile 2" evidence="7">
    <location>
        <begin position="350"/>
        <end position="615"/>
    </location>
</feature>
<dbReference type="Proteomes" id="UP000466442">
    <property type="component" value="Unassembled WGS sequence"/>
</dbReference>
<feature type="chain" id="PRO_5035877327" description="G-protein coupled receptors family 2 profile 2 domain-containing protein" evidence="6">
    <location>
        <begin position="18"/>
        <end position="635"/>
    </location>
</feature>
<dbReference type="InterPro" id="IPR017981">
    <property type="entry name" value="GPCR_2-like_7TM"/>
</dbReference>
<accession>A0A8S9Y3Z0</accession>
<evidence type="ECO:0000256" key="2">
    <source>
        <dbReference type="ARBA" id="ARBA00022692"/>
    </source>
</evidence>
<dbReference type="PANTHER" id="PTHR47154:SF2">
    <property type="entry name" value="G-PROTEIN COUPLED RECEPTOR MTH-RELATED"/>
    <property type="match status" value="1"/>
</dbReference>
<dbReference type="SUPFAM" id="SSF81321">
    <property type="entry name" value="Family A G protein-coupled receptor-like"/>
    <property type="match status" value="1"/>
</dbReference>
<feature type="transmembrane region" description="Helical" evidence="5">
    <location>
        <begin position="507"/>
        <end position="530"/>
    </location>
</feature>
<evidence type="ECO:0000256" key="5">
    <source>
        <dbReference type="SAM" id="Phobius"/>
    </source>
</evidence>
<evidence type="ECO:0000313" key="8">
    <source>
        <dbReference type="EMBL" id="KAF6215469.1"/>
    </source>
</evidence>
<keyword evidence="2 5" id="KW-0812">Transmembrane</keyword>
<evidence type="ECO:0000256" key="6">
    <source>
        <dbReference type="SAM" id="SignalP"/>
    </source>
</evidence>
<dbReference type="Gene3D" id="1.20.1070.10">
    <property type="entry name" value="Rhodopsin 7-helix transmembrane proteins"/>
    <property type="match status" value="1"/>
</dbReference>
<dbReference type="OrthoDB" id="8182178at2759"/>
<dbReference type="GO" id="GO:0007166">
    <property type="term" value="P:cell surface receptor signaling pathway"/>
    <property type="evidence" value="ECO:0007669"/>
    <property type="project" value="InterPro"/>
</dbReference>
<keyword evidence="6" id="KW-0732">Signal</keyword>
<sequence length="635" mass="72911">MGVTALLVLMWAGTGHTSLPVDVINKCCPQRYSLTDDIKCVERGHEWYYMNFSYGFPNCNYLLVSVNESDVVSCIDNSFERDSIVGLKCKADPFRFQAPEVHYVRKCCTIDRSYDAVQQSCFGERIAKSRHPKEFFNVLMSGYKGIVDIRVGAPDCAKGYVLVDHLVHFNNVRREESESIVFQQYGDNPKIFNPDEVCMDFTERHEMLVIRACQPAEIVCRPHGILTCIWKCCADGKAFVSNESLDCVPSERPMESPKYFNITSRGPVEYEATSPGFFYKGPCSDKFVLKPEEQSADIHHIGIDGLLYMSTVPVGVSDFCVEDVYNVEEGLDGVKVFKCFVDYDADSRAVMEVYGYGMTVSVMFLFLTFVVYSCLPSLRNLHGKTLMCYIVSLLCAYISHALLIYNWSPTEIWMCKAIGFFDNFAFLAAFFWLNVISFDIWWNFGAIRPKKSQGNDKKRLVAYNLFAWGMAACLTTLAIISQVTEWFPQSMRADMGINYCWYEKSTYAFYIFFLMPTSTSQACNLVFFALTAHHCAKVRNELQRMAHTNADESRFKADKKKFIMNMKLFLVMGVSWVLENISYWDLNNDYNIFFWTDLVNSLQGLFIFAIFILKKKVLKAFVRKAKEVFVVNRTR</sequence>
<dbReference type="InterPro" id="IPR051384">
    <property type="entry name" value="Mth_GPCR"/>
</dbReference>
<dbReference type="PANTHER" id="PTHR47154">
    <property type="entry name" value="G-PROTEIN COUPLED RECEPTOR MTH-RELATED"/>
    <property type="match status" value="1"/>
</dbReference>
<dbReference type="PROSITE" id="PS50261">
    <property type="entry name" value="G_PROTEIN_RECEP_F2_4"/>
    <property type="match status" value="1"/>
</dbReference>
<keyword evidence="3 5" id="KW-1133">Transmembrane helix</keyword>
<dbReference type="GO" id="GO:0008528">
    <property type="term" value="F:G protein-coupled peptide receptor activity"/>
    <property type="evidence" value="ECO:0007669"/>
    <property type="project" value="TreeGrafter"/>
</dbReference>
<dbReference type="AlphaFoldDB" id="A0A8S9Y3Z0"/>
<gene>
    <name evidence="8" type="ORF">GE061_010223</name>
</gene>
<evidence type="ECO:0000256" key="3">
    <source>
        <dbReference type="ARBA" id="ARBA00022989"/>
    </source>
</evidence>
<comment type="caution">
    <text evidence="8">The sequence shown here is derived from an EMBL/GenBank/DDBJ whole genome shotgun (WGS) entry which is preliminary data.</text>
</comment>
<feature type="transmembrane region" description="Helical" evidence="5">
    <location>
        <begin position="353"/>
        <end position="374"/>
    </location>
</feature>
<evidence type="ECO:0000259" key="7">
    <source>
        <dbReference type="PROSITE" id="PS50261"/>
    </source>
</evidence>
<feature type="transmembrane region" description="Helical" evidence="5">
    <location>
        <begin position="592"/>
        <end position="613"/>
    </location>
</feature>
<dbReference type="Pfam" id="PF00002">
    <property type="entry name" value="7tm_2"/>
    <property type="match status" value="1"/>
</dbReference>
<keyword evidence="4 5" id="KW-0472">Membrane</keyword>
<feature type="transmembrane region" description="Helical" evidence="5">
    <location>
        <begin position="386"/>
        <end position="405"/>
    </location>
</feature>
<organism evidence="8 9">
    <name type="scientific">Apolygus lucorum</name>
    <name type="common">Small green plant bug</name>
    <name type="synonym">Lygocoris lucorum</name>
    <dbReference type="NCBI Taxonomy" id="248454"/>
    <lineage>
        <taxon>Eukaryota</taxon>
        <taxon>Metazoa</taxon>
        <taxon>Ecdysozoa</taxon>
        <taxon>Arthropoda</taxon>
        <taxon>Hexapoda</taxon>
        <taxon>Insecta</taxon>
        <taxon>Pterygota</taxon>
        <taxon>Neoptera</taxon>
        <taxon>Paraneoptera</taxon>
        <taxon>Hemiptera</taxon>
        <taxon>Heteroptera</taxon>
        <taxon>Panheteroptera</taxon>
        <taxon>Cimicomorpha</taxon>
        <taxon>Miridae</taxon>
        <taxon>Mirini</taxon>
        <taxon>Apolygus</taxon>
    </lineage>
</organism>
<feature type="signal peptide" evidence="6">
    <location>
        <begin position="1"/>
        <end position="17"/>
    </location>
</feature>
<reference evidence="8" key="1">
    <citation type="journal article" date="2021" name="Mol. Ecol. Resour.">
        <title>Apolygus lucorum genome provides insights into omnivorousness and mesophyll feeding.</title>
        <authorList>
            <person name="Liu Y."/>
            <person name="Liu H."/>
            <person name="Wang H."/>
            <person name="Huang T."/>
            <person name="Liu B."/>
            <person name="Yang B."/>
            <person name="Yin L."/>
            <person name="Li B."/>
            <person name="Zhang Y."/>
            <person name="Zhang S."/>
            <person name="Jiang F."/>
            <person name="Zhang X."/>
            <person name="Ren Y."/>
            <person name="Wang B."/>
            <person name="Wang S."/>
            <person name="Lu Y."/>
            <person name="Wu K."/>
            <person name="Fan W."/>
            <person name="Wang G."/>
        </authorList>
    </citation>
    <scope>NUCLEOTIDE SEQUENCE</scope>
    <source>
        <strain evidence="8">12Hb</strain>
    </source>
</reference>
<feature type="transmembrane region" description="Helical" evidence="5">
    <location>
        <begin position="465"/>
        <end position="487"/>
    </location>
</feature>
<proteinExistence type="predicted"/>
<evidence type="ECO:0000256" key="1">
    <source>
        <dbReference type="ARBA" id="ARBA00004141"/>
    </source>
</evidence>
<feature type="transmembrane region" description="Helical" evidence="5">
    <location>
        <begin position="425"/>
        <end position="444"/>
    </location>
</feature>
<feature type="transmembrane region" description="Helical" evidence="5">
    <location>
        <begin position="568"/>
        <end position="586"/>
    </location>
</feature>
<dbReference type="GO" id="GO:0005886">
    <property type="term" value="C:plasma membrane"/>
    <property type="evidence" value="ECO:0007669"/>
    <property type="project" value="TreeGrafter"/>
</dbReference>
<protein>
    <recommendedName>
        <fullName evidence="7">G-protein coupled receptors family 2 profile 2 domain-containing protein</fullName>
    </recommendedName>
</protein>
<keyword evidence="9" id="KW-1185">Reference proteome</keyword>
<evidence type="ECO:0000313" key="9">
    <source>
        <dbReference type="Proteomes" id="UP000466442"/>
    </source>
</evidence>
<dbReference type="InterPro" id="IPR000832">
    <property type="entry name" value="GPCR_2_secretin-like"/>
</dbReference>
<dbReference type="EMBL" id="WIXP02000002">
    <property type="protein sequence ID" value="KAF6215469.1"/>
    <property type="molecule type" value="Genomic_DNA"/>
</dbReference>
<evidence type="ECO:0000256" key="4">
    <source>
        <dbReference type="ARBA" id="ARBA00023136"/>
    </source>
</evidence>
<dbReference type="CDD" id="cd15039">
    <property type="entry name" value="7tmB3_Methuselah-like"/>
    <property type="match status" value="1"/>
</dbReference>
<name>A0A8S9Y3Z0_APOLU</name>
<comment type="subcellular location">
    <subcellularLocation>
        <location evidence="1">Membrane</location>
        <topology evidence="1">Multi-pass membrane protein</topology>
    </subcellularLocation>
</comment>